<comment type="caution">
    <text evidence="1">The sequence shown here is derived from an EMBL/GenBank/DDBJ whole genome shotgun (WGS) entry which is preliminary data.</text>
</comment>
<protein>
    <submittedName>
        <fullName evidence="1">ClpP/crotonase-like domain-containing protein</fullName>
    </submittedName>
</protein>
<evidence type="ECO:0000313" key="2">
    <source>
        <dbReference type="Proteomes" id="UP001433508"/>
    </source>
</evidence>
<sequence length="278" mass="30613">MSSVNYTQFYSFNLCFPAEFVAHVEINRPTKLNAFNQDTWRQLREIFHLISVDPNVRIVILSGAGDRAFTSGLELSPELFAMLNGGLDEERARFMTRRIIQDFQRSISAIENCSKPVIGVAHGVAFGLAVDILSATDIRICTSDVRFSVKEVDIGLAADIGTLQRLPKVVNSLSWCKDVVYTARVFGAQEAHAQGFVSKVVESKQKGLEVGLELAKVIATKSPVAVQGSKHLINYSRDRTIQEGLDYTATWNALAIGKDMKDAVAATLSKSKPQYGKL</sequence>
<keyword evidence="2" id="KW-1185">Reference proteome</keyword>
<reference evidence="2" key="1">
    <citation type="journal article" date="2024" name="Front. Bioeng. Biotechnol.">
        <title>Genome-scale model development and genomic sequencing of the oleaginous clade Lipomyces.</title>
        <authorList>
            <person name="Czajka J.J."/>
            <person name="Han Y."/>
            <person name="Kim J."/>
            <person name="Mondo S.J."/>
            <person name="Hofstad B.A."/>
            <person name="Robles A."/>
            <person name="Haridas S."/>
            <person name="Riley R."/>
            <person name="LaButti K."/>
            <person name="Pangilinan J."/>
            <person name="Andreopoulos W."/>
            <person name="Lipzen A."/>
            <person name="Yan J."/>
            <person name="Wang M."/>
            <person name="Ng V."/>
            <person name="Grigoriev I.V."/>
            <person name="Spatafora J.W."/>
            <person name="Magnuson J.K."/>
            <person name="Baker S.E."/>
            <person name="Pomraning K.R."/>
        </authorList>
    </citation>
    <scope>NUCLEOTIDE SEQUENCE [LARGE SCALE GENOMIC DNA]</scope>
    <source>
        <strain evidence="2">CBS 7786</strain>
    </source>
</reference>
<accession>A0ACC3ST57</accession>
<gene>
    <name evidence="1" type="ORF">V1525DRAFT_411883</name>
</gene>
<dbReference type="Proteomes" id="UP001433508">
    <property type="component" value="Unassembled WGS sequence"/>
</dbReference>
<dbReference type="EMBL" id="MU971448">
    <property type="protein sequence ID" value="KAK9234788.1"/>
    <property type="molecule type" value="Genomic_DNA"/>
</dbReference>
<organism evidence="1 2">
    <name type="scientific">Lipomyces kononenkoae</name>
    <name type="common">Yeast</name>
    <dbReference type="NCBI Taxonomy" id="34357"/>
    <lineage>
        <taxon>Eukaryota</taxon>
        <taxon>Fungi</taxon>
        <taxon>Dikarya</taxon>
        <taxon>Ascomycota</taxon>
        <taxon>Saccharomycotina</taxon>
        <taxon>Lipomycetes</taxon>
        <taxon>Lipomycetales</taxon>
        <taxon>Lipomycetaceae</taxon>
        <taxon>Lipomyces</taxon>
    </lineage>
</organism>
<proteinExistence type="predicted"/>
<evidence type="ECO:0000313" key="1">
    <source>
        <dbReference type="EMBL" id="KAK9234788.1"/>
    </source>
</evidence>
<name>A0ACC3ST57_LIPKO</name>